<accession>A0ACB8Q7J1</accession>
<comment type="caution">
    <text evidence="1">The sequence shown here is derived from an EMBL/GenBank/DDBJ whole genome shotgun (WGS) entry which is preliminary data.</text>
</comment>
<reference evidence="1" key="2">
    <citation type="journal article" date="2022" name="New Phytol.">
        <title>Evolutionary transition to the ectomycorrhizal habit in the genomes of a hyperdiverse lineage of mushroom-forming fungi.</title>
        <authorList>
            <person name="Looney B."/>
            <person name="Miyauchi S."/>
            <person name="Morin E."/>
            <person name="Drula E."/>
            <person name="Courty P.E."/>
            <person name="Kohler A."/>
            <person name="Kuo A."/>
            <person name="LaButti K."/>
            <person name="Pangilinan J."/>
            <person name="Lipzen A."/>
            <person name="Riley R."/>
            <person name="Andreopoulos W."/>
            <person name="He G."/>
            <person name="Johnson J."/>
            <person name="Nolan M."/>
            <person name="Tritt A."/>
            <person name="Barry K.W."/>
            <person name="Grigoriev I.V."/>
            <person name="Nagy L.G."/>
            <person name="Hibbett D."/>
            <person name="Henrissat B."/>
            <person name="Matheny P.B."/>
            <person name="Labbe J."/>
            <person name="Martin F.M."/>
        </authorList>
    </citation>
    <scope>NUCLEOTIDE SEQUENCE</scope>
    <source>
        <strain evidence="1">EC-137</strain>
    </source>
</reference>
<evidence type="ECO:0000313" key="1">
    <source>
        <dbReference type="EMBL" id="KAI0027754.1"/>
    </source>
</evidence>
<evidence type="ECO:0000313" key="2">
    <source>
        <dbReference type="Proteomes" id="UP000814128"/>
    </source>
</evidence>
<organism evidence="1 2">
    <name type="scientific">Vararia minispora EC-137</name>
    <dbReference type="NCBI Taxonomy" id="1314806"/>
    <lineage>
        <taxon>Eukaryota</taxon>
        <taxon>Fungi</taxon>
        <taxon>Dikarya</taxon>
        <taxon>Basidiomycota</taxon>
        <taxon>Agaricomycotina</taxon>
        <taxon>Agaricomycetes</taxon>
        <taxon>Russulales</taxon>
        <taxon>Lachnocladiaceae</taxon>
        <taxon>Vararia</taxon>
    </lineage>
</organism>
<dbReference type="EMBL" id="MU273845">
    <property type="protein sequence ID" value="KAI0027754.1"/>
    <property type="molecule type" value="Genomic_DNA"/>
</dbReference>
<sequence>VPAPAPAPLAHTEPAAATIVEDLPVPDAGTAPADALPDGLVPGMPADAVSALSDAAHAAGWAPLHWGDLAQLGLTGWGPVGLSTSLLEAIQVGTGLPWFWTIVAGTLISRALCLPIVVRQQQNTAALGPHQPQLRKLMEELPKAQAKGDPLEVQKIMWRQQAIYREAGASLGQMLLLPFAQLPISLGMFFAIRRVMDAPIAGLHYSGIGHLIPIYADLTATDPYYILPLVSGALMNIMLSLMARDMLASSSRQTVGGMLLLFRFGSLISIPVFGNWTIGMNIHVLTGIVAMSAQMLVLRLPAVRRTLKIGPLPKVDEKAPSLGECIRLAQQWWAKKQLEAQNQAALRGPRRW</sequence>
<reference evidence="1" key="1">
    <citation type="submission" date="2021-02" db="EMBL/GenBank/DDBJ databases">
        <authorList>
            <consortium name="DOE Joint Genome Institute"/>
            <person name="Ahrendt S."/>
            <person name="Looney B.P."/>
            <person name="Miyauchi S."/>
            <person name="Morin E."/>
            <person name="Drula E."/>
            <person name="Courty P.E."/>
            <person name="Chicoki N."/>
            <person name="Fauchery L."/>
            <person name="Kohler A."/>
            <person name="Kuo A."/>
            <person name="Labutti K."/>
            <person name="Pangilinan J."/>
            <person name="Lipzen A."/>
            <person name="Riley R."/>
            <person name="Andreopoulos W."/>
            <person name="He G."/>
            <person name="Johnson J."/>
            <person name="Barry K.W."/>
            <person name="Grigoriev I.V."/>
            <person name="Nagy L."/>
            <person name="Hibbett D."/>
            <person name="Henrissat B."/>
            <person name="Matheny P.B."/>
            <person name="Labbe J."/>
            <person name="Martin F."/>
        </authorList>
    </citation>
    <scope>NUCLEOTIDE SEQUENCE</scope>
    <source>
        <strain evidence="1">EC-137</strain>
    </source>
</reference>
<dbReference type="Proteomes" id="UP000814128">
    <property type="component" value="Unassembled WGS sequence"/>
</dbReference>
<protein>
    <submittedName>
        <fullName evidence="1">60Kd inner membrane protein-domain-containing protein</fullName>
    </submittedName>
</protein>
<name>A0ACB8Q7J1_9AGAM</name>
<keyword evidence="2" id="KW-1185">Reference proteome</keyword>
<gene>
    <name evidence="1" type="ORF">K488DRAFT_60536</name>
</gene>
<proteinExistence type="predicted"/>
<feature type="non-terminal residue" evidence="1">
    <location>
        <position position="1"/>
    </location>
</feature>